<dbReference type="EMBL" id="LPUY01000138">
    <property type="protein sequence ID" value="KUP90730.1"/>
    <property type="molecule type" value="Genomic_DNA"/>
</dbReference>
<gene>
    <name evidence="3" type="ORF">TRIHO_45970</name>
</gene>
<keyword evidence="1" id="KW-1133">Transmembrane helix</keyword>
<evidence type="ECO:0000256" key="2">
    <source>
        <dbReference type="SAM" id="SignalP"/>
    </source>
</evidence>
<keyword evidence="1" id="KW-0472">Membrane</keyword>
<proteinExistence type="predicted"/>
<name>A0A132BSJ8_9RHOB</name>
<dbReference type="AlphaFoldDB" id="A0A132BSJ8"/>
<feature type="chain" id="PRO_5007288492" description="Peptidase M23" evidence="2">
    <location>
        <begin position="21"/>
        <end position="56"/>
    </location>
</feature>
<comment type="caution">
    <text evidence="3">The sequence shown here is derived from an EMBL/GenBank/DDBJ whole genome shotgun (WGS) entry which is preliminary data.</text>
</comment>
<evidence type="ECO:0000313" key="4">
    <source>
        <dbReference type="Proteomes" id="UP000068382"/>
    </source>
</evidence>
<keyword evidence="1" id="KW-0812">Transmembrane</keyword>
<dbReference type="RefSeq" id="WP_106406221.1">
    <property type="nucleotide sequence ID" value="NZ_LPUY01000138.1"/>
</dbReference>
<accession>A0A132BSJ8</accession>
<keyword evidence="2" id="KW-0732">Signal</keyword>
<sequence>MKTLPLAAAALLFTTRSALAHGGAHVHPHGAETWIALVVVAVVAIGCASLMRGGRK</sequence>
<keyword evidence="4" id="KW-1185">Reference proteome</keyword>
<dbReference type="Proteomes" id="UP000068382">
    <property type="component" value="Unassembled WGS sequence"/>
</dbReference>
<protein>
    <recommendedName>
        <fullName evidence="5">Peptidase M23</fullName>
    </recommendedName>
</protein>
<evidence type="ECO:0000313" key="3">
    <source>
        <dbReference type="EMBL" id="KUP90730.1"/>
    </source>
</evidence>
<evidence type="ECO:0000256" key="1">
    <source>
        <dbReference type="SAM" id="Phobius"/>
    </source>
</evidence>
<organism evidence="3 4">
    <name type="scientific">Tritonibacter horizontis</name>
    <dbReference type="NCBI Taxonomy" id="1768241"/>
    <lineage>
        <taxon>Bacteria</taxon>
        <taxon>Pseudomonadati</taxon>
        <taxon>Pseudomonadota</taxon>
        <taxon>Alphaproteobacteria</taxon>
        <taxon>Rhodobacterales</taxon>
        <taxon>Paracoccaceae</taxon>
        <taxon>Tritonibacter</taxon>
    </lineage>
</organism>
<feature type="transmembrane region" description="Helical" evidence="1">
    <location>
        <begin position="30"/>
        <end position="51"/>
    </location>
</feature>
<reference evidence="3 4" key="1">
    <citation type="submission" date="2015-12" db="EMBL/GenBank/DDBJ databases">
        <title>Genome sequence of the marine Rhodobacteraceae strain O3.65, Candidatus Tritonibacter horizontis.</title>
        <authorList>
            <person name="Poehlein A."/>
            <person name="Giebel H.A."/>
            <person name="Voget S."/>
            <person name="Brinkhoff T."/>
        </authorList>
    </citation>
    <scope>NUCLEOTIDE SEQUENCE [LARGE SCALE GENOMIC DNA]</scope>
    <source>
        <strain evidence="3 4">O3.65</strain>
    </source>
</reference>
<evidence type="ECO:0008006" key="5">
    <source>
        <dbReference type="Google" id="ProtNLM"/>
    </source>
</evidence>
<feature type="signal peptide" evidence="2">
    <location>
        <begin position="1"/>
        <end position="20"/>
    </location>
</feature>